<dbReference type="Proteomes" id="UP001591681">
    <property type="component" value="Unassembled WGS sequence"/>
</dbReference>
<gene>
    <name evidence="9" type="ORF">ACEWY4_026478</name>
</gene>
<dbReference type="AlphaFoldDB" id="A0ABD1IUZ4"/>
<dbReference type="GO" id="GO:0012505">
    <property type="term" value="C:endomembrane system"/>
    <property type="evidence" value="ECO:0007669"/>
    <property type="project" value="UniProtKB-SubCell"/>
</dbReference>
<comment type="caution">
    <text evidence="9">The sequence shown here is derived from an EMBL/GenBank/DDBJ whole genome shotgun (WGS) entry which is preliminary data.</text>
</comment>
<reference evidence="9 10" key="1">
    <citation type="submission" date="2024-09" db="EMBL/GenBank/DDBJ databases">
        <title>A chromosome-level genome assembly of Gray's grenadier anchovy, Coilia grayii.</title>
        <authorList>
            <person name="Fu Z."/>
        </authorList>
    </citation>
    <scope>NUCLEOTIDE SEQUENCE [LARGE SCALE GENOMIC DNA]</scope>
    <source>
        <strain evidence="9">G4</strain>
        <tissue evidence="9">Muscle</tissue>
    </source>
</reference>
<protein>
    <recommendedName>
        <fullName evidence="7">Battenin</fullName>
    </recommendedName>
</protein>
<evidence type="ECO:0000313" key="10">
    <source>
        <dbReference type="Proteomes" id="UP001591681"/>
    </source>
</evidence>
<keyword evidence="5 7" id="KW-1133">Transmembrane helix</keyword>
<dbReference type="PANTHER" id="PTHR10981:SF0">
    <property type="entry name" value="BATTENIN"/>
    <property type="match status" value="1"/>
</dbReference>
<evidence type="ECO:0000256" key="5">
    <source>
        <dbReference type="ARBA" id="ARBA00022989"/>
    </source>
</evidence>
<dbReference type="PANTHER" id="PTHR10981">
    <property type="entry name" value="BATTENIN"/>
    <property type="match status" value="1"/>
</dbReference>
<feature type="region of interest" description="Disordered" evidence="8">
    <location>
        <begin position="246"/>
        <end position="266"/>
    </location>
</feature>
<dbReference type="GO" id="GO:0005765">
    <property type="term" value="C:lysosomal membrane"/>
    <property type="evidence" value="ECO:0007669"/>
    <property type="project" value="UniProtKB-SubCell"/>
</dbReference>
<accession>A0ABD1IUZ4</accession>
<keyword evidence="10" id="KW-1185">Reference proteome</keyword>
<dbReference type="PIRSF" id="PIRSF015974">
    <property type="entry name" value="CLN3_BTN1"/>
    <property type="match status" value="1"/>
</dbReference>
<keyword evidence="7" id="KW-0458">Lysosome</keyword>
<evidence type="ECO:0000256" key="4">
    <source>
        <dbReference type="ARBA" id="ARBA00022692"/>
    </source>
</evidence>
<feature type="transmembrane region" description="Helical" evidence="7">
    <location>
        <begin position="285"/>
        <end position="304"/>
    </location>
</feature>
<keyword evidence="4 7" id="KW-0812">Transmembrane</keyword>
<dbReference type="InterPro" id="IPR036259">
    <property type="entry name" value="MFS_trans_sf"/>
</dbReference>
<feature type="transmembrane region" description="Helical" evidence="7">
    <location>
        <begin position="349"/>
        <end position="370"/>
    </location>
</feature>
<dbReference type="SUPFAM" id="SSF103473">
    <property type="entry name" value="MFS general substrate transporter"/>
    <property type="match status" value="1"/>
</dbReference>
<feature type="transmembrane region" description="Helical" evidence="7">
    <location>
        <begin position="376"/>
        <end position="401"/>
    </location>
</feature>
<dbReference type="Gene3D" id="1.20.1250.20">
    <property type="entry name" value="MFS general substrate transporter like domains"/>
    <property type="match status" value="1"/>
</dbReference>
<evidence type="ECO:0000256" key="8">
    <source>
        <dbReference type="SAM" id="MobiDB-lite"/>
    </source>
</evidence>
<dbReference type="Pfam" id="PF02487">
    <property type="entry name" value="CLN3"/>
    <property type="match status" value="1"/>
</dbReference>
<feature type="transmembrane region" description="Helical" evidence="7">
    <location>
        <begin position="27"/>
        <end position="47"/>
    </location>
</feature>
<name>A0ABD1IUZ4_9TELE</name>
<feature type="transmembrane region" description="Helical" evidence="7">
    <location>
        <begin position="200"/>
        <end position="222"/>
    </location>
</feature>
<feature type="transmembrane region" description="Helical" evidence="7">
    <location>
        <begin position="137"/>
        <end position="161"/>
    </location>
</feature>
<dbReference type="InterPro" id="IPR003492">
    <property type="entry name" value="Battenin_disease_Cln3"/>
</dbReference>
<feature type="transmembrane region" description="Helical" evidence="7">
    <location>
        <begin position="168"/>
        <end position="188"/>
    </location>
</feature>
<sequence>MDQNSLNGDLRQATGSQGRVAHWRNVVGFWLLGLCNNFAYVVMLSAAHDILKQQETNSTLPTPPPVISLSQSSNSSGRYDCNPTSTAAVLLADILPTLLIKLTAPFFIHAVPYGFRVLVCIATATASFLVASFSTSVWMSILGVIFASVSSGLGELSFLSLTVYFNRCVLSGWGSGTGGAGVGGALLYSGLTQAGLTPRITLLIMLLVPVAMAISYYFLLVFPPSFPQWSSRGRVPVGCVGGTTPEHRPLMEEEGHEDGLDTRGSPAVKTTGALSCTEKLVILKGLMRFIVPLAVVYFAEYFINQGLLELLFFPESALSHAEQYRWYQTLYQIGVLVSRSSLFCLKIRCVGVLSALQCVNALLLTLAVYYSVLTSVWIVFAIVLYEGLLGGAAYVNTYYFISTESADREREFSMAAASVGDSLGIALSGAAALPTHTYFCSL</sequence>
<feature type="transmembrane region" description="Helical" evidence="7">
    <location>
        <begin position="113"/>
        <end position="131"/>
    </location>
</feature>
<evidence type="ECO:0000256" key="1">
    <source>
        <dbReference type="ARBA" id="ARBA00004127"/>
    </source>
</evidence>
<organism evidence="9 10">
    <name type="scientific">Coilia grayii</name>
    <name type="common">Gray's grenadier anchovy</name>
    <dbReference type="NCBI Taxonomy" id="363190"/>
    <lineage>
        <taxon>Eukaryota</taxon>
        <taxon>Metazoa</taxon>
        <taxon>Chordata</taxon>
        <taxon>Craniata</taxon>
        <taxon>Vertebrata</taxon>
        <taxon>Euteleostomi</taxon>
        <taxon>Actinopterygii</taxon>
        <taxon>Neopterygii</taxon>
        <taxon>Teleostei</taxon>
        <taxon>Clupei</taxon>
        <taxon>Clupeiformes</taxon>
        <taxon>Clupeoidei</taxon>
        <taxon>Engraulidae</taxon>
        <taxon>Coilinae</taxon>
        <taxon>Coilia</taxon>
    </lineage>
</organism>
<evidence type="ECO:0000256" key="3">
    <source>
        <dbReference type="ARBA" id="ARBA00022448"/>
    </source>
</evidence>
<evidence type="ECO:0000313" key="9">
    <source>
        <dbReference type="EMBL" id="KAL2078793.1"/>
    </source>
</evidence>
<feature type="compositionally biased region" description="Basic and acidic residues" evidence="8">
    <location>
        <begin position="246"/>
        <end position="261"/>
    </location>
</feature>
<feature type="transmembrane region" description="Helical" evidence="7">
    <location>
        <begin position="324"/>
        <end position="342"/>
    </location>
</feature>
<comment type="subcellular location">
    <subcellularLocation>
        <location evidence="1">Endomembrane system</location>
        <topology evidence="1">Multi-pass membrane protein</topology>
    </subcellularLocation>
    <subcellularLocation>
        <location evidence="7">Lysosome membrane</location>
        <topology evidence="7">Multi-pass membrane protein</topology>
    </subcellularLocation>
</comment>
<keyword evidence="3" id="KW-0813">Transport</keyword>
<evidence type="ECO:0000256" key="7">
    <source>
        <dbReference type="RuleBase" id="RU361113"/>
    </source>
</evidence>
<comment type="similarity">
    <text evidence="2 7">Belongs to the battenin family.</text>
</comment>
<evidence type="ECO:0000256" key="2">
    <source>
        <dbReference type="ARBA" id="ARBA00007467"/>
    </source>
</evidence>
<dbReference type="PRINTS" id="PR01315">
    <property type="entry name" value="BATTENIN"/>
</dbReference>
<evidence type="ECO:0000256" key="6">
    <source>
        <dbReference type="ARBA" id="ARBA00023136"/>
    </source>
</evidence>
<dbReference type="InterPro" id="IPR018460">
    <property type="entry name" value="Battenin_disease_Cln3_subgr"/>
</dbReference>
<proteinExistence type="inferred from homology"/>
<dbReference type="EMBL" id="JBHFQA010000023">
    <property type="protein sequence ID" value="KAL2078793.1"/>
    <property type="molecule type" value="Genomic_DNA"/>
</dbReference>
<keyword evidence="6 7" id="KW-0472">Membrane</keyword>